<dbReference type="EMBL" id="CP045119">
    <property type="protein sequence ID" value="QIN81750.1"/>
    <property type="molecule type" value="Genomic_DNA"/>
</dbReference>
<gene>
    <name evidence="1" type="ORF">GBA63_03185</name>
</gene>
<organism evidence="1 2">
    <name type="scientific">Rubrobacter tropicus</name>
    <dbReference type="NCBI Taxonomy" id="2653851"/>
    <lineage>
        <taxon>Bacteria</taxon>
        <taxon>Bacillati</taxon>
        <taxon>Actinomycetota</taxon>
        <taxon>Rubrobacteria</taxon>
        <taxon>Rubrobacterales</taxon>
        <taxon>Rubrobacteraceae</taxon>
        <taxon>Rubrobacter</taxon>
    </lineage>
</organism>
<evidence type="ECO:0000313" key="1">
    <source>
        <dbReference type="EMBL" id="QIN81750.1"/>
    </source>
</evidence>
<accession>A0A6G8Q5L6</accession>
<evidence type="ECO:0000313" key="2">
    <source>
        <dbReference type="Proteomes" id="UP000501452"/>
    </source>
</evidence>
<reference evidence="1 2" key="1">
    <citation type="submission" date="2019-10" db="EMBL/GenBank/DDBJ databases">
        <title>Rubrobacter sp nov SCSIO 52090 isolated from a deep-sea sediment in the South China Sea.</title>
        <authorList>
            <person name="Chen R.W."/>
        </authorList>
    </citation>
    <scope>NUCLEOTIDE SEQUENCE [LARGE SCALE GENOMIC DNA]</scope>
    <source>
        <strain evidence="1 2">SCSIO 52909</strain>
    </source>
</reference>
<proteinExistence type="predicted"/>
<keyword evidence="2" id="KW-1185">Reference proteome</keyword>
<dbReference type="KEGG" id="rub:GBA63_03185"/>
<dbReference type="RefSeq" id="WP_166173436.1">
    <property type="nucleotide sequence ID" value="NZ_CP045119.1"/>
</dbReference>
<dbReference type="AlphaFoldDB" id="A0A6G8Q5L6"/>
<protein>
    <submittedName>
        <fullName evidence="1">Uncharacterized protein</fullName>
    </submittedName>
</protein>
<sequence length="71" mass="7752">MHGMGNDPRLARLHREEVAREVRSLRRPRSSGARGTAGLLSAFWRELGADAGRLVGVFGLSVKVRKRKGAA</sequence>
<dbReference type="Proteomes" id="UP000501452">
    <property type="component" value="Chromosome"/>
</dbReference>
<name>A0A6G8Q5L6_9ACTN</name>